<name>A0A2P2DI53_9LEPT</name>
<feature type="signal peptide" evidence="1">
    <location>
        <begin position="1"/>
        <end position="17"/>
    </location>
</feature>
<dbReference type="RefSeq" id="WP_108961304.1">
    <property type="nucleotide sequence ID" value="NZ_BFAZ01000011.1"/>
</dbReference>
<dbReference type="AlphaFoldDB" id="A0A2P2DI53"/>
<comment type="caution">
    <text evidence="2">The sequence shown here is derived from an EMBL/GenBank/DDBJ whole genome shotgun (WGS) entry which is preliminary data.</text>
</comment>
<dbReference type="EMBL" id="BFAZ01000011">
    <property type="protein sequence ID" value="GBF44326.1"/>
    <property type="molecule type" value="Genomic_DNA"/>
</dbReference>
<reference evidence="3" key="1">
    <citation type="journal article" date="2019" name="Microbiol. Immunol.">
        <title>Molecular and phenotypic characterization of Leptospira johnsonii sp. nov., Leptospira ellinghausenii sp. nov. and Leptospira ryugenii sp. nov. isolated from soil and water in Japan.</title>
        <authorList>
            <person name="Masuzawa T."/>
            <person name="Saito M."/>
            <person name="Nakao R."/>
            <person name="Nikaido Y."/>
            <person name="Matsumoto M."/>
            <person name="Ogawa M."/>
            <person name="Yokoyama M."/>
            <person name="Hidaka Y."/>
            <person name="Tomita J."/>
            <person name="Sakakibara K."/>
            <person name="Suzuki K."/>
            <person name="Yasuda S."/>
            <person name="Sato H."/>
            <person name="Yamaguchi M."/>
            <person name="Yoshida S.I."/>
            <person name="Koizumi N."/>
            <person name="Kawamura Y."/>
        </authorList>
    </citation>
    <scope>NUCLEOTIDE SEQUENCE [LARGE SCALE GENOMIC DNA]</scope>
    <source>
        <strain evidence="3">E18</strain>
    </source>
</reference>
<evidence type="ECO:0008006" key="4">
    <source>
        <dbReference type="Google" id="ProtNLM"/>
    </source>
</evidence>
<sequence length="195" mass="22153">MIRIVFLSLILTSSLSAKTLDNKAFCEVIAQGKEAADLKQKGLTVKGERLQGEVETKLKTFITVGTQILPDENLRVIKRRGRLPEYVIQCLDIKYSDEMKVEYSSEKKYYKNAGSFWICYQGDKNNCAKNQLTDIGIYEKLEENVQGKSRYNSILGNFVIAPSQYGDLYSYHHIDGLQVHVIISKVESTQSVEID</sequence>
<proteinExistence type="predicted"/>
<feature type="chain" id="PRO_5015115787" description="Lipoprotein" evidence="1">
    <location>
        <begin position="18"/>
        <end position="195"/>
    </location>
</feature>
<evidence type="ECO:0000256" key="1">
    <source>
        <dbReference type="SAM" id="SignalP"/>
    </source>
</evidence>
<protein>
    <recommendedName>
        <fullName evidence="4">Lipoprotein</fullName>
    </recommendedName>
</protein>
<keyword evidence="3" id="KW-1185">Reference proteome</keyword>
<dbReference type="Proteomes" id="UP000245206">
    <property type="component" value="Unassembled WGS sequence"/>
</dbReference>
<evidence type="ECO:0000313" key="3">
    <source>
        <dbReference type="Proteomes" id="UP000245206"/>
    </source>
</evidence>
<dbReference type="OrthoDB" id="10003060at2"/>
<accession>A0A2P2DI53</accession>
<gene>
    <name evidence="2" type="ORF">LPTSP2_36290</name>
</gene>
<keyword evidence="1" id="KW-0732">Signal</keyword>
<organism evidence="2 3">
    <name type="scientific">Leptospira ellinghausenii</name>
    <dbReference type="NCBI Taxonomy" id="1917822"/>
    <lineage>
        <taxon>Bacteria</taxon>
        <taxon>Pseudomonadati</taxon>
        <taxon>Spirochaetota</taxon>
        <taxon>Spirochaetia</taxon>
        <taxon>Leptospirales</taxon>
        <taxon>Leptospiraceae</taxon>
        <taxon>Leptospira</taxon>
    </lineage>
</organism>
<evidence type="ECO:0000313" key="2">
    <source>
        <dbReference type="EMBL" id="GBF44326.1"/>
    </source>
</evidence>